<evidence type="ECO:0000256" key="7">
    <source>
        <dbReference type="ARBA" id="ARBA00023291"/>
    </source>
</evidence>
<evidence type="ECO:0000256" key="2">
    <source>
        <dbReference type="ARBA" id="ARBA00022448"/>
    </source>
</evidence>
<dbReference type="Pfam" id="PF13370">
    <property type="entry name" value="Fer4_13"/>
    <property type="match status" value="1"/>
</dbReference>
<keyword evidence="6 8" id="KW-0411">Iron-sulfur</keyword>
<dbReference type="GO" id="GO:0051538">
    <property type="term" value="F:3 iron, 4 sulfur cluster binding"/>
    <property type="evidence" value="ECO:0007669"/>
    <property type="project" value="UniProtKB-KW"/>
</dbReference>
<sequence>MKVTIDADRCVASGMCAYSAPEVFDQSEEDGVVVLVQDSPSADQHEAVRTAARNCPAQVITLDQ</sequence>
<dbReference type="Proteomes" id="UP000297948">
    <property type="component" value="Unassembled WGS sequence"/>
</dbReference>
<dbReference type="RefSeq" id="WP_135341335.1">
    <property type="nucleotide sequence ID" value="NZ_JBHLTX010000060.1"/>
</dbReference>
<dbReference type="GO" id="GO:0009055">
    <property type="term" value="F:electron transfer activity"/>
    <property type="evidence" value="ECO:0007669"/>
    <property type="project" value="UniProtKB-UniRule"/>
</dbReference>
<evidence type="ECO:0000256" key="8">
    <source>
        <dbReference type="RuleBase" id="RU368020"/>
    </source>
</evidence>
<dbReference type="Gene3D" id="3.30.70.20">
    <property type="match status" value="1"/>
</dbReference>
<keyword evidence="7" id="KW-0003">3Fe-4S</keyword>
<comment type="function">
    <text evidence="8">Ferredoxins are iron-sulfur proteins that transfer electrons in a wide variety of metabolic reactions.</text>
</comment>
<dbReference type="AlphaFoldDB" id="A0A4Z0GIU6"/>
<dbReference type="PANTHER" id="PTHR36923:SF3">
    <property type="entry name" value="FERREDOXIN"/>
    <property type="match status" value="1"/>
</dbReference>
<gene>
    <name evidence="10" type="ORF">E4099_24770</name>
</gene>
<dbReference type="EMBL" id="SRID01000307">
    <property type="protein sequence ID" value="TGA95747.1"/>
    <property type="molecule type" value="Genomic_DNA"/>
</dbReference>
<evidence type="ECO:0000256" key="6">
    <source>
        <dbReference type="ARBA" id="ARBA00023014"/>
    </source>
</evidence>
<comment type="caution">
    <text evidence="10">The sequence shown here is derived from an EMBL/GenBank/DDBJ whole genome shotgun (WGS) entry which is preliminary data.</text>
</comment>
<comment type="cofactor">
    <cofactor evidence="1">
        <name>[3Fe-4S] cluster</name>
        <dbReference type="ChEBI" id="CHEBI:21137"/>
    </cofactor>
</comment>
<evidence type="ECO:0000259" key="9">
    <source>
        <dbReference type="PROSITE" id="PS51379"/>
    </source>
</evidence>
<evidence type="ECO:0000313" key="10">
    <source>
        <dbReference type="EMBL" id="TGA95747.1"/>
    </source>
</evidence>
<dbReference type="PANTHER" id="PTHR36923">
    <property type="entry name" value="FERREDOXIN"/>
    <property type="match status" value="1"/>
</dbReference>
<dbReference type="GO" id="GO:0005506">
    <property type="term" value="F:iron ion binding"/>
    <property type="evidence" value="ECO:0007669"/>
    <property type="project" value="UniProtKB-UniRule"/>
</dbReference>
<organism evidence="10 11">
    <name type="scientific">Streptomyces palmae</name>
    <dbReference type="NCBI Taxonomy" id="1701085"/>
    <lineage>
        <taxon>Bacteria</taxon>
        <taxon>Bacillati</taxon>
        <taxon>Actinomycetota</taxon>
        <taxon>Actinomycetes</taxon>
        <taxon>Kitasatosporales</taxon>
        <taxon>Streptomycetaceae</taxon>
        <taxon>Streptomyces</taxon>
    </lineage>
</organism>
<evidence type="ECO:0000256" key="5">
    <source>
        <dbReference type="ARBA" id="ARBA00023004"/>
    </source>
</evidence>
<dbReference type="InterPro" id="IPR017896">
    <property type="entry name" value="4Fe4S_Fe-S-bd"/>
</dbReference>
<dbReference type="InterPro" id="IPR001080">
    <property type="entry name" value="3Fe4S_ferredoxin"/>
</dbReference>
<evidence type="ECO:0000256" key="1">
    <source>
        <dbReference type="ARBA" id="ARBA00001927"/>
    </source>
</evidence>
<proteinExistence type="predicted"/>
<keyword evidence="5 8" id="KW-0408">Iron</keyword>
<feature type="domain" description="4Fe-4S ferredoxin-type" evidence="9">
    <location>
        <begin position="1"/>
        <end position="29"/>
    </location>
</feature>
<dbReference type="PROSITE" id="PS51379">
    <property type="entry name" value="4FE4S_FER_2"/>
    <property type="match status" value="1"/>
</dbReference>
<keyword evidence="4 8" id="KW-0249">Electron transport</keyword>
<keyword evidence="2 8" id="KW-0813">Transport</keyword>
<dbReference type="PRINTS" id="PR00352">
    <property type="entry name" value="3FE4SFRDOXIN"/>
</dbReference>
<protein>
    <recommendedName>
        <fullName evidence="8">Ferredoxin</fullName>
    </recommendedName>
</protein>
<dbReference type="SUPFAM" id="SSF54862">
    <property type="entry name" value="4Fe-4S ferredoxins"/>
    <property type="match status" value="1"/>
</dbReference>
<accession>A0A4Z0GIU6</accession>
<dbReference type="InterPro" id="IPR051269">
    <property type="entry name" value="Fe-S_cluster_ET"/>
</dbReference>
<name>A0A4Z0GIU6_9ACTN</name>
<keyword evidence="11" id="KW-1185">Reference proteome</keyword>
<evidence type="ECO:0000256" key="4">
    <source>
        <dbReference type="ARBA" id="ARBA00022982"/>
    </source>
</evidence>
<reference evidence="10 11" key="1">
    <citation type="submission" date="2019-03" db="EMBL/GenBank/DDBJ databases">
        <authorList>
            <person name="Gonzalez-Pimentel J.L."/>
        </authorList>
    </citation>
    <scope>NUCLEOTIDE SEQUENCE [LARGE SCALE GENOMIC DNA]</scope>
    <source>
        <strain evidence="10 11">JCM 31289</strain>
    </source>
</reference>
<evidence type="ECO:0000313" key="11">
    <source>
        <dbReference type="Proteomes" id="UP000297948"/>
    </source>
</evidence>
<evidence type="ECO:0000256" key="3">
    <source>
        <dbReference type="ARBA" id="ARBA00022723"/>
    </source>
</evidence>
<keyword evidence="3 8" id="KW-0479">Metal-binding</keyword>
<dbReference type="OrthoDB" id="9803319at2"/>